<name>A0A381Q3X9_9ZZZZ</name>
<organism evidence="3">
    <name type="scientific">marine metagenome</name>
    <dbReference type="NCBI Taxonomy" id="408172"/>
    <lineage>
        <taxon>unclassified sequences</taxon>
        <taxon>metagenomes</taxon>
        <taxon>ecological metagenomes</taxon>
    </lineage>
</organism>
<comment type="similarity">
    <text evidence="1">Belongs to the short-chain dehydrogenases/reductases (SDR) family.</text>
</comment>
<dbReference type="InterPro" id="IPR036291">
    <property type="entry name" value="NAD(P)-bd_dom_sf"/>
</dbReference>
<dbReference type="PANTHER" id="PTHR44196:SF3">
    <property type="entry name" value="SHORT CHAIN DEHYDROGENASE FAMILY PROTEIN"/>
    <property type="match status" value="1"/>
</dbReference>
<dbReference type="AlphaFoldDB" id="A0A381Q3X9"/>
<dbReference type="EMBL" id="UINC01001190">
    <property type="protein sequence ID" value="SUZ73790.1"/>
    <property type="molecule type" value="Genomic_DNA"/>
</dbReference>
<dbReference type="InterPro" id="IPR002347">
    <property type="entry name" value="SDR_fam"/>
</dbReference>
<evidence type="ECO:0000256" key="2">
    <source>
        <dbReference type="ARBA" id="ARBA00023002"/>
    </source>
</evidence>
<protein>
    <recommendedName>
        <fullName evidence="4">Short-chain dehydrogenase</fullName>
    </recommendedName>
</protein>
<dbReference type="NCBIfam" id="NF005489">
    <property type="entry name" value="PRK07102.1"/>
    <property type="match status" value="1"/>
</dbReference>
<dbReference type="Pfam" id="PF00106">
    <property type="entry name" value="adh_short"/>
    <property type="match status" value="1"/>
</dbReference>
<proteinExistence type="inferred from homology"/>
<evidence type="ECO:0000313" key="3">
    <source>
        <dbReference type="EMBL" id="SUZ73790.1"/>
    </source>
</evidence>
<reference evidence="3" key="1">
    <citation type="submission" date="2018-05" db="EMBL/GenBank/DDBJ databases">
        <authorList>
            <person name="Lanie J.A."/>
            <person name="Ng W.-L."/>
            <person name="Kazmierczak K.M."/>
            <person name="Andrzejewski T.M."/>
            <person name="Davidsen T.M."/>
            <person name="Wayne K.J."/>
            <person name="Tettelin H."/>
            <person name="Glass J.I."/>
            <person name="Rusch D."/>
            <person name="Podicherti R."/>
            <person name="Tsui H.-C.T."/>
            <person name="Winkler M.E."/>
        </authorList>
    </citation>
    <scope>NUCLEOTIDE SEQUENCE</scope>
</reference>
<evidence type="ECO:0000256" key="1">
    <source>
        <dbReference type="ARBA" id="ARBA00006484"/>
    </source>
</evidence>
<accession>A0A381Q3X9</accession>
<dbReference type="GO" id="GO:0016020">
    <property type="term" value="C:membrane"/>
    <property type="evidence" value="ECO:0007669"/>
    <property type="project" value="TreeGrafter"/>
</dbReference>
<keyword evidence="2" id="KW-0560">Oxidoreductase</keyword>
<evidence type="ECO:0008006" key="4">
    <source>
        <dbReference type="Google" id="ProtNLM"/>
    </source>
</evidence>
<dbReference type="PANTHER" id="PTHR44196">
    <property type="entry name" value="DEHYDROGENASE/REDUCTASE SDR FAMILY MEMBER 7B"/>
    <property type="match status" value="1"/>
</dbReference>
<dbReference type="SUPFAM" id="SSF51735">
    <property type="entry name" value="NAD(P)-binding Rossmann-fold domains"/>
    <property type="match status" value="1"/>
</dbReference>
<gene>
    <name evidence="3" type="ORF">METZ01_LOCUS26644</name>
</gene>
<dbReference type="GO" id="GO:0016491">
    <property type="term" value="F:oxidoreductase activity"/>
    <property type="evidence" value="ECO:0007669"/>
    <property type="project" value="UniProtKB-KW"/>
</dbReference>
<dbReference type="Gene3D" id="3.40.50.720">
    <property type="entry name" value="NAD(P)-binding Rossmann-like Domain"/>
    <property type="match status" value="1"/>
</dbReference>
<sequence length="244" mass="27286">MKVLVIGATSAIAKATARLYADRNAELFIIGRNEERLQDLMCDLQIRSTGPVGRRVLDVTKQKEHEDAIEQAYDFLQHIDVALICHGSLPDQEACELDYEIAEKEITINGLSVVSLLTLLARKLKDQRHGILAVITSVAGDRGRQPNFVYGAAKSMVSTYLQGLRGKLHPFNVHVVDIRPGLVDSPMTAHFKKGLLWTAPELVATKIVNSIDSKSHTVYVPSYWRIIMAVLRSIPELLFKRIKF</sequence>
<dbReference type="PRINTS" id="PR00081">
    <property type="entry name" value="GDHRDH"/>
</dbReference>